<evidence type="ECO:0000256" key="1">
    <source>
        <dbReference type="ARBA" id="ARBA00022598"/>
    </source>
</evidence>
<keyword evidence="4" id="KW-0030">Aminoacyl-tRNA synthetase</keyword>
<keyword evidence="2" id="KW-0547">Nucleotide-binding</keyword>
<dbReference type="CDD" id="cd04322">
    <property type="entry name" value="LysRS_N"/>
    <property type="match status" value="1"/>
</dbReference>
<dbReference type="FunFam" id="3.30.930.10:FF:000094">
    <property type="entry name" value="Lysine--tRNA ligase, mitochondrial"/>
    <property type="match status" value="1"/>
</dbReference>
<dbReference type="InterPro" id="IPR012340">
    <property type="entry name" value="NA-bd_OB-fold"/>
</dbReference>
<feature type="domain" description="Aminoacyl-transfer RNA synthetases class-II family profile" evidence="6">
    <location>
        <begin position="224"/>
        <end position="546"/>
    </location>
</feature>
<dbReference type="SUPFAM" id="SSF55681">
    <property type="entry name" value="Class II aaRS and biotin synthetases"/>
    <property type="match status" value="1"/>
</dbReference>
<dbReference type="Gene3D" id="3.30.930.10">
    <property type="entry name" value="Bira Bifunctional Protein, Domain 2"/>
    <property type="match status" value="1"/>
</dbReference>
<dbReference type="GO" id="GO:0070154">
    <property type="term" value="P:mitochondrial lysyl-tRNA aminoacylation"/>
    <property type="evidence" value="ECO:0007669"/>
    <property type="project" value="TreeGrafter"/>
</dbReference>
<gene>
    <name evidence="7" type="ORF">K432DRAFT_431534</name>
</gene>
<reference evidence="7 8" key="1">
    <citation type="journal article" date="2016" name="Nat. Commun.">
        <title>Ectomycorrhizal ecology is imprinted in the genome of the dominant symbiotic fungus Cenococcum geophilum.</title>
        <authorList>
            <consortium name="DOE Joint Genome Institute"/>
            <person name="Peter M."/>
            <person name="Kohler A."/>
            <person name="Ohm R.A."/>
            <person name="Kuo A."/>
            <person name="Krutzmann J."/>
            <person name="Morin E."/>
            <person name="Arend M."/>
            <person name="Barry K.W."/>
            <person name="Binder M."/>
            <person name="Choi C."/>
            <person name="Clum A."/>
            <person name="Copeland A."/>
            <person name="Grisel N."/>
            <person name="Haridas S."/>
            <person name="Kipfer T."/>
            <person name="LaButti K."/>
            <person name="Lindquist E."/>
            <person name="Lipzen A."/>
            <person name="Maire R."/>
            <person name="Meier B."/>
            <person name="Mihaltcheva S."/>
            <person name="Molinier V."/>
            <person name="Murat C."/>
            <person name="Poggeler S."/>
            <person name="Quandt C.A."/>
            <person name="Sperisen C."/>
            <person name="Tritt A."/>
            <person name="Tisserant E."/>
            <person name="Crous P.W."/>
            <person name="Henrissat B."/>
            <person name="Nehls U."/>
            <person name="Egli S."/>
            <person name="Spatafora J.W."/>
            <person name="Grigoriev I.V."/>
            <person name="Martin F.M."/>
        </authorList>
    </citation>
    <scope>NUCLEOTIDE SEQUENCE [LARGE SCALE GENOMIC DNA]</scope>
    <source>
        <strain evidence="7 8">CBS 459.81</strain>
    </source>
</reference>
<dbReference type="Proteomes" id="UP000250266">
    <property type="component" value="Unassembled WGS sequence"/>
</dbReference>
<dbReference type="AlphaFoldDB" id="A0A8E2EKJ7"/>
<dbReference type="PRINTS" id="PR00982">
    <property type="entry name" value="TRNASYNTHLYS"/>
</dbReference>
<dbReference type="InterPro" id="IPR044136">
    <property type="entry name" value="Lys-tRNA-ligase_II_N"/>
</dbReference>
<keyword evidence="8" id="KW-1185">Reference proteome</keyword>
<accession>A0A8E2EKJ7</accession>
<evidence type="ECO:0000313" key="8">
    <source>
        <dbReference type="Proteomes" id="UP000250266"/>
    </source>
</evidence>
<dbReference type="OrthoDB" id="21243at2759"/>
<evidence type="ECO:0000256" key="3">
    <source>
        <dbReference type="ARBA" id="ARBA00022840"/>
    </source>
</evidence>
<dbReference type="GO" id="GO:0004824">
    <property type="term" value="F:lysine-tRNA ligase activity"/>
    <property type="evidence" value="ECO:0007669"/>
    <property type="project" value="InterPro"/>
</dbReference>
<proteinExistence type="predicted"/>
<evidence type="ECO:0000256" key="2">
    <source>
        <dbReference type="ARBA" id="ARBA00022741"/>
    </source>
</evidence>
<name>A0A8E2EKJ7_9PEZI</name>
<dbReference type="PROSITE" id="PS50862">
    <property type="entry name" value="AA_TRNA_LIGASE_II"/>
    <property type="match status" value="1"/>
</dbReference>
<dbReference type="Gene3D" id="2.40.50.140">
    <property type="entry name" value="Nucleic acid-binding proteins"/>
    <property type="match status" value="1"/>
</dbReference>
<keyword evidence="1" id="KW-0436">Ligase</keyword>
<dbReference type="InterPro" id="IPR045864">
    <property type="entry name" value="aa-tRNA-synth_II/BPL/LPL"/>
</dbReference>
<dbReference type="InterPro" id="IPR006195">
    <property type="entry name" value="aa-tRNA-synth_II"/>
</dbReference>
<organism evidence="7 8">
    <name type="scientific">Lepidopterella palustris CBS 459.81</name>
    <dbReference type="NCBI Taxonomy" id="1314670"/>
    <lineage>
        <taxon>Eukaryota</taxon>
        <taxon>Fungi</taxon>
        <taxon>Dikarya</taxon>
        <taxon>Ascomycota</taxon>
        <taxon>Pezizomycotina</taxon>
        <taxon>Dothideomycetes</taxon>
        <taxon>Pleosporomycetidae</taxon>
        <taxon>Mytilinidiales</taxon>
        <taxon>Argynnaceae</taxon>
        <taxon>Lepidopterella</taxon>
    </lineage>
</organism>
<dbReference type="GO" id="GO:0005739">
    <property type="term" value="C:mitochondrion"/>
    <property type="evidence" value="ECO:0007669"/>
    <property type="project" value="TreeGrafter"/>
</dbReference>
<protein>
    <recommendedName>
        <fullName evidence="5">Lysyl-tRNA synthetase</fullName>
    </recommendedName>
</protein>
<dbReference type="InterPro" id="IPR018149">
    <property type="entry name" value="Lys-tRNA-synth_II_C"/>
</dbReference>
<dbReference type="EMBL" id="KV744817">
    <property type="protein sequence ID" value="OCK85566.1"/>
    <property type="molecule type" value="Genomic_DNA"/>
</dbReference>
<evidence type="ECO:0000313" key="7">
    <source>
        <dbReference type="EMBL" id="OCK85566.1"/>
    </source>
</evidence>
<dbReference type="SUPFAM" id="SSF50249">
    <property type="entry name" value="Nucleic acid-binding proteins"/>
    <property type="match status" value="1"/>
</dbReference>
<evidence type="ECO:0000259" key="6">
    <source>
        <dbReference type="PROSITE" id="PS50862"/>
    </source>
</evidence>
<dbReference type="InterPro" id="IPR004364">
    <property type="entry name" value="Aa-tRNA-synt_II"/>
</dbReference>
<dbReference type="PANTHER" id="PTHR42918:SF5">
    <property type="entry name" value="LYSINE--TRNA LIGASE, MITOCHONDRIAL"/>
    <property type="match status" value="1"/>
</dbReference>
<dbReference type="GO" id="GO:0005524">
    <property type="term" value="F:ATP binding"/>
    <property type="evidence" value="ECO:0007669"/>
    <property type="project" value="UniProtKB-KW"/>
</dbReference>
<dbReference type="PANTHER" id="PTHR42918">
    <property type="entry name" value="LYSYL-TRNA SYNTHETASE"/>
    <property type="match status" value="1"/>
</dbReference>
<sequence>MSRNTCRFLRPCFSRSFKPFTNPEYARVYSATQRRFAQTPHEDFYTSPSPTHDAERRLELLKKAGDLRGYHPRLTERMGVRRMTAKTFNDEYGAIKDRNTDATVEVFGRVRSLRPAGSKLVFLDIARQDGKVQGLCDFKVLESRGVTLEQFKQFKKIARKGDWFSITGHPARTTAGELSILATELPQALAPSLHQIPAKIDDPHTLARHPHVHQLIKRQPGDILRLRSHIYQLIQQSLIQDGFIQVETPMFDVGAGGAIARPFETVASELSGTTLRLRIAPELSLKRLVIAGNEKIFELGRVFRNEGVDATHNPEFTICEFYEVGASLEDLISRTEELLQRMASMAKDLAAVECPTILPPDLDFGSPFQRLPFIPTIEKAISRTLPDLLSPEAATNLLELFTDLGIPVPLNPTLPRLLDNLAEHFIEPLCDAPTFITHHPEPLSPLSKSYFDPSTGQYVAARVELFIRGCEYVNAYEEENSPFEQRRKFEQQLSYQAGRAEAGVAVDESYLRALEWGMPPTGGWGCGVDRLVMLFSGAKRIADVLPFGTLRNVVAISKNGQKS</sequence>
<evidence type="ECO:0000256" key="4">
    <source>
        <dbReference type="ARBA" id="ARBA00023146"/>
    </source>
</evidence>
<dbReference type="GO" id="GO:0000049">
    <property type="term" value="F:tRNA binding"/>
    <property type="evidence" value="ECO:0007669"/>
    <property type="project" value="TreeGrafter"/>
</dbReference>
<evidence type="ECO:0000256" key="5">
    <source>
        <dbReference type="ARBA" id="ARBA00030563"/>
    </source>
</evidence>
<dbReference type="Pfam" id="PF00152">
    <property type="entry name" value="tRNA-synt_2"/>
    <property type="match status" value="1"/>
</dbReference>
<keyword evidence="3" id="KW-0067">ATP-binding</keyword>